<comment type="cofactor">
    <cofactor evidence="1">
        <name>Mg(2+)</name>
        <dbReference type="ChEBI" id="CHEBI:18420"/>
    </cofactor>
</comment>
<evidence type="ECO:0000256" key="8">
    <source>
        <dbReference type="ARBA" id="ARBA00022840"/>
    </source>
</evidence>
<dbReference type="PANTHER" id="PTHR47545">
    <property type="entry name" value="MULTIFUNCTIONAL CCA PROTEIN"/>
    <property type="match status" value="1"/>
</dbReference>
<name>A0ABW4WUB9_9BACT</name>
<keyword evidence="6" id="KW-0547">Nucleotide-binding</keyword>
<dbReference type="SUPFAM" id="SSF81891">
    <property type="entry name" value="Poly A polymerase C-terminal region-like"/>
    <property type="match status" value="1"/>
</dbReference>
<dbReference type="InterPro" id="IPR050124">
    <property type="entry name" value="tRNA_CCA-adding_enzyme"/>
</dbReference>
<dbReference type="Pfam" id="PF12627">
    <property type="entry name" value="PolyA_pol_RNAbd"/>
    <property type="match status" value="1"/>
</dbReference>
<keyword evidence="5" id="KW-0479">Metal-binding</keyword>
<dbReference type="SMART" id="SM00471">
    <property type="entry name" value="HDc"/>
    <property type="match status" value="1"/>
</dbReference>
<evidence type="ECO:0000256" key="5">
    <source>
        <dbReference type="ARBA" id="ARBA00022723"/>
    </source>
</evidence>
<keyword evidence="9" id="KW-0460">Magnesium</keyword>
<evidence type="ECO:0000256" key="10">
    <source>
        <dbReference type="ARBA" id="ARBA00022884"/>
    </source>
</evidence>
<evidence type="ECO:0000256" key="9">
    <source>
        <dbReference type="ARBA" id="ARBA00022842"/>
    </source>
</evidence>
<dbReference type="InterPro" id="IPR043519">
    <property type="entry name" value="NT_sf"/>
</dbReference>
<sequence length="475" mass="53858">MDKIQLPEHPIFEVVAAAAADLGTDAYVIGGFVRDLVLKRPSKDIDVVCVGDGIALAEAVSSRLPNKPKVSVFKNFGTAMLRAGDWEVEFVGARKESYREHSRKPEVEAGTLEDDLKRRDFTINALGISLNKQNYGELIDRFDGLKDIKKKVIRTPLEPGITFSDDPLRMMRAIRFSSQLGFDIAPDTFDAIVDYKERVEILSQERITDELNKIVLSPTPSYGFKLLFVSGLLHLIFPKMVELHGVETINGNSHKDNFYHTLQVLDNVAQVSADLWLRWAAIMHDIAKPDTKRYSSKVGWTFHGHEDRGARMVPKLFKELKLPLNEHMKFVQKLVRLHLRPIALVKDTVTDSAIRRLLFEAGDDVDALMMLCRADITSKNDNKVKRYLQNFDKVEKRLVEVEESDKLRNFQPVITGEIIMETFGLKPSKTVGELKEILTEAILEGKVKNEPDEAYAYLLEKGKQMGLRQVHSSNN</sequence>
<evidence type="ECO:0000256" key="7">
    <source>
        <dbReference type="ARBA" id="ARBA00022800"/>
    </source>
</evidence>
<dbReference type="InterPro" id="IPR032828">
    <property type="entry name" value="PolyA_RNA-bd"/>
</dbReference>
<evidence type="ECO:0000256" key="3">
    <source>
        <dbReference type="ARBA" id="ARBA00022694"/>
    </source>
</evidence>
<dbReference type="Gene3D" id="3.30.460.10">
    <property type="entry name" value="Beta Polymerase, domain 2"/>
    <property type="match status" value="1"/>
</dbReference>
<keyword evidence="2 11" id="KW-0808">Transferase</keyword>
<evidence type="ECO:0000256" key="6">
    <source>
        <dbReference type="ARBA" id="ARBA00022741"/>
    </source>
</evidence>
<proteinExistence type="inferred from homology"/>
<evidence type="ECO:0000256" key="1">
    <source>
        <dbReference type="ARBA" id="ARBA00001946"/>
    </source>
</evidence>
<comment type="caution">
    <text evidence="13">The sequence shown here is derived from an EMBL/GenBank/DDBJ whole genome shotgun (WGS) entry which is preliminary data.</text>
</comment>
<evidence type="ECO:0000313" key="13">
    <source>
        <dbReference type="EMBL" id="MFD2065540.1"/>
    </source>
</evidence>
<keyword evidence="4" id="KW-0548">Nucleotidyltransferase</keyword>
<dbReference type="Gene3D" id="1.10.3090.10">
    <property type="entry name" value="cca-adding enzyme, domain 2"/>
    <property type="match status" value="1"/>
</dbReference>
<dbReference type="CDD" id="cd00077">
    <property type="entry name" value="HDc"/>
    <property type="match status" value="1"/>
</dbReference>
<evidence type="ECO:0000256" key="11">
    <source>
        <dbReference type="RuleBase" id="RU003953"/>
    </source>
</evidence>
<keyword evidence="7" id="KW-0692">RNA repair</keyword>
<evidence type="ECO:0000313" key="14">
    <source>
        <dbReference type="Proteomes" id="UP001597369"/>
    </source>
</evidence>
<reference evidence="14" key="1">
    <citation type="journal article" date="2019" name="Int. J. Syst. Evol. Microbiol.">
        <title>The Global Catalogue of Microorganisms (GCM) 10K type strain sequencing project: providing services to taxonomists for standard genome sequencing and annotation.</title>
        <authorList>
            <consortium name="The Broad Institute Genomics Platform"/>
            <consortium name="The Broad Institute Genome Sequencing Center for Infectious Disease"/>
            <person name="Wu L."/>
            <person name="Ma J."/>
        </authorList>
    </citation>
    <scope>NUCLEOTIDE SEQUENCE [LARGE SCALE GENOMIC DNA]</scope>
    <source>
        <strain evidence="14">JCM 16545</strain>
    </source>
</reference>
<keyword evidence="14" id="KW-1185">Reference proteome</keyword>
<keyword evidence="3" id="KW-0819">tRNA processing</keyword>
<dbReference type="RefSeq" id="WP_229959976.1">
    <property type="nucleotide sequence ID" value="NZ_JAJJWI010000006.1"/>
</dbReference>
<dbReference type="Pfam" id="PF01966">
    <property type="entry name" value="HD"/>
    <property type="match status" value="1"/>
</dbReference>
<keyword evidence="8" id="KW-0067">ATP-binding</keyword>
<protein>
    <submittedName>
        <fullName evidence="13">CCA tRNA nucleotidyltransferase</fullName>
    </submittedName>
</protein>
<dbReference type="InterPro" id="IPR006674">
    <property type="entry name" value="HD_domain"/>
</dbReference>
<dbReference type="InterPro" id="IPR003607">
    <property type="entry name" value="HD/PDEase_dom"/>
</dbReference>
<dbReference type="InterPro" id="IPR002646">
    <property type="entry name" value="PolA_pol_head_dom"/>
</dbReference>
<evidence type="ECO:0000256" key="2">
    <source>
        <dbReference type="ARBA" id="ARBA00022679"/>
    </source>
</evidence>
<organism evidence="13 14">
    <name type="scientific">Pontibacter silvestris</name>
    <dbReference type="NCBI Taxonomy" id="2305183"/>
    <lineage>
        <taxon>Bacteria</taxon>
        <taxon>Pseudomonadati</taxon>
        <taxon>Bacteroidota</taxon>
        <taxon>Cytophagia</taxon>
        <taxon>Cytophagales</taxon>
        <taxon>Hymenobacteraceae</taxon>
        <taxon>Pontibacter</taxon>
    </lineage>
</organism>
<dbReference type="Pfam" id="PF01743">
    <property type="entry name" value="PolyA_pol"/>
    <property type="match status" value="1"/>
</dbReference>
<evidence type="ECO:0000259" key="12">
    <source>
        <dbReference type="SMART" id="SM00471"/>
    </source>
</evidence>
<dbReference type="SUPFAM" id="SSF81301">
    <property type="entry name" value="Nucleotidyltransferase"/>
    <property type="match status" value="1"/>
</dbReference>
<dbReference type="PANTHER" id="PTHR47545:SF1">
    <property type="entry name" value="MULTIFUNCTIONAL CCA PROTEIN"/>
    <property type="match status" value="1"/>
</dbReference>
<dbReference type="EMBL" id="JBHUHV010000002">
    <property type="protein sequence ID" value="MFD2065540.1"/>
    <property type="molecule type" value="Genomic_DNA"/>
</dbReference>
<dbReference type="CDD" id="cd05398">
    <property type="entry name" value="NT_ClassII-CCAase"/>
    <property type="match status" value="1"/>
</dbReference>
<keyword evidence="10 11" id="KW-0694">RNA-binding</keyword>
<comment type="similarity">
    <text evidence="11">Belongs to the tRNA nucleotidyltransferase/poly(A) polymerase family.</text>
</comment>
<accession>A0ABW4WUB9</accession>
<feature type="domain" description="HD/PDEase" evidence="12">
    <location>
        <begin position="253"/>
        <end position="377"/>
    </location>
</feature>
<gene>
    <name evidence="13" type="ORF">ACFSKU_01485</name>
</gene>
<evidence type="ECO:0000256" key="4">
    <source>
        <dbReference type="ARBA" id="ARBA00022695"/>
    </source>
</evidence>
<dbReference type="Gene3D" id="1.10.246.80">
    <property type="match status" value="1"/>
</dbReference>
<dbReference type="Proteomes" id="UP001597369">
    <property type="component" value="Unassembled WGS sequence"/>
</dbReference>